<evidence type="ECO:0000313" key="3">
    <source>
        <dbReference type="EMBL" id="OZG55145.1"/>
    </source>
</evidence>
<dbReference type="GO" id="GO:0003908">
    <property type="term" value="F:methylated-DNA-[protein]-cysteine S-methyltransferase activity"/>
    <property type="evidence" value="ECO:0007669"/>
    <property type="project" value="InterPro"/>
</dbReference>
<feature type="domain" description="Methylated-DNA-[protein]-cysteine S-methyltransferase DNA binding" evidence="2">
    <location>
        <begin position="171"/>
        <end position="252"/>
    </location>
</feature>
<comment type="caution">
    <text evidence="3">The sequence shown here is derived from an EMBL/GenBank/DDBJ whole genome shotgun (WGS) entry which is preliminary data.</text>
</comment>
<dbReference type="GO" id="GO:0006281">
    <property type="term" value="P:DNA repair"/>
    <property type="evidence" value="ECO:0007669"/>
    <property type="project" value="InterPro"/>
</dbReference>
<dbReference type="InterPro" id="IPR036388">
    <property type="entry name" value="WH-like_DNA-bd_sf"/>
</dbReference>
<dbReference type="InterPro" id="IPR036631">
    <property type="entry name" value="MGMT_N_sf"/>
</dbReference>
<sequence length="253" mass="26752">MNTLSNFQPVKTASAYACQHLSASARIFLHAYQLPPTPVSTSPVSTSIHIPFPCHMLSCLWHTFSNNVQEGVSMSSPHSPVFEALLPTPFGPMVALASDAVLECLYFADQPHPPTLSHLPASRLPALFLSSGSSPAARVLQATSRWLDSYFAGENPTASLVAVSSPASTVAQAVFSHLAAIPLGQTTTYQALAHEVEVSTGKSTSARGVASVLAHNPVLLLRPCHRVVASSGALSGYAGGVERKRELLTLERT</sequence>
<keyword evidence="1" id="KW-0227">DNA damage</keyword>
<dbReference type="PANTHER" id="PTHR10815:SF13">
    <property type="entry name" value="METHYLATED-DNA--PROTEIN-CYSTEINE METHYLTRANSFERASE"/>
    <property type="match status" value="1"/>
</dbReference>
<dbReference type="PANTHER" id="PTHR10815">
    <property type="entry name" value="METHYLATED-DNA--PROTEIN-CYSTEINE METHYLTRANSFERASE"/>
    <property type="match status" value="1"/>
</dbReference>
<protein>
    <submittedName>
        <fullName evidence="3">6-O-methylguanine DNA methyltransferase</fullName>
    </submittedName>
</protein>
<dbReference type="Pfam" id="PF01035">
    <property type="entry name" value="DNA_binding_1"/>
    <property type="match status" value="1"/>
</dbReference>
<dbReference type="Gene3D" id="3.30.160.70">
    <property type="entry name" value="Methylated DNA-protein cysteine methyltransferase domain"/>
    <property type="match status" value="1"/>
</dbReference>
<evidence type="ECO:0000256" key="1">
    <source>
        <dbReference type="ARBA" id="ARBA00022763"/>
    </source>
</evidence>
<dbReference type="InterPro" id="IPR014048">
    <property type="entry name" value="MethylDNA_cys_MeTrfase_DNA-bd"/>
</dbReference>
<evidence type="ECO:0000259" key="2">
    <source>
        <dbReference type="Pfam" id="PF01035"/>
    </source>
</evidence>
<dbReference type="InterPro" id="IPR036217">
    <property type="entry name" value="MethylDNA_cys_MeTrfase_DNAb"/>
</dbReference>
<keyword evidence="4" id="KW-1185">Reference proteome</keyword>
<dbReference type="EMBL" id="MWWU01000005">
    <property type="protein sequence ID" value="OZG55145.1"/>
    <property type="molecule type" value="Genomic_DNA"/>
</dbReference>
<name>A0A261F7V2_9BIFI</name>
<evidence type="ECO:0000313" key="4">
    <source>
        <dbReference type="Proteomes" id="UP000228976"/>
    </source>
</evidence>
<dbReference type="CDD" id="cd06445">
    <property type="entry name" value="ATase"/>
    <property type="match status" value="1"/>
</dbReference>
<dbReference type="NCBIfam" id="TIGR00589">
    <property type="entry name" value="ogt"/>
    <property type="match status" value="1"/>
</dbReference>
<dbReference type="SUPFAM" id="SSF46767">
    <property type="entry name" value="Methylated DNA-protein cysteine methyltransferase, C-terminal domain"/>
    <property type="match status" value="1"/>
</dbReference>
<dbReference type="SUPFAM" id="SSF53155">
    <property type="entry name" value="Methylated DNA-protein cysteine methyltransferase domain"/>
    <property type="match status" value="1"/>
</dbReference>
<organism evidence="3 4">
    <name type="scientific">Aeriscardovia aeriphila</name>
    <dbReference type="NCBI Taxonomy" id="218139"/>
    <lineage>
        <taxon>Bacteria</taxon>
        <taxon>Bacillati</taxon>
        <taxon>Actinomycetota</taxon>
        <taxon>Actinomycetes</taxon>
        <taxon>Bifidobacteriales</taxon>
        <taxon>Bifidobacteriaceae</taxon>
        <taxon>Aeriscardovia</taxon>
    </lineage>
</organism>
<keyword evidence="3" id="KW-0489">Methyltransferase</keyword>
<accession>A0A261F7V2</accession>
<proteinExistence type="predicted"/>
<dbReference type="AlphaFoldDB" id="A0A261F7V2"/>
<dbReference type="Gene3D" id="1.10.10.10">
    <property type="entry name" value="Winged helix-like DNA-binding domain superfamily/Winged helix DNA-binding domain"/>
    <property type="match status" value="1"/>
</dbReference>
<reference evidence="3 4" key="1">
    <citation type="journal article" date="2017" name="BMC Genomics">
        <title>Comparative genomic and phylogenomic analyses of the Bifidobacteriaceae family.</title>
        <authorList>
            <person name="Lugli G.A."/>
            <person name="Milani C."/>
            <person name="Turroni F."/>
            <person name="Duranti S."/>
            <person name="Mancabelli L."/>
            <person name="Mangifesta M."/>
            <person name="Ferrario C."/>
            <person name="Modesto M."/>
            <person name="Mattarelli P."/>
            <person name="Jiri K."/>
            <person name="van Sinderen D."/>
            <person name="Ventura M."/>
        </authorList>
    </citation>
    <scope>NUCLEOTIDE SEQUENCE [LARGE SCALE GENOMIC DNA]</scope>
    <source>
        <strain evidence="3 4">LMG 21773</strain>
    </source>
</reference>
<gene>
    <name evidence="3" type="ORF">AEAE_1269</name>
</gene>
<dbReference type="GO" id="GO:0032259">
    <property type="term" value="P:methylation"/>
    <property type="evidence" value="ECO:0007669"/>
    <property type="project" value="UniProtKB-KW"/>
</dbReference>
<keyword evidence="3" id="KW-0808">Transferase</keyword>
<dbReference type="Proteomes" id="UP000228976">
    <property type="component" value="Unassembled WGS sequence"/>
</dbReference>